<dbReference type="Pfam" id="PF00111">
    <property type="entry name" value="Fer2"/>
    <property type="match status" value="1"/>
</dbReference>
<dbReference type="InterPro" id="IPR012675">
    <property type="entry name" value="Beta-grasp_dom_sf"/>
</dbReference>
<dbReference type="InterPro" id="IPR036010">
    <property type="entry name" value="2Fe-2S_ferredoxin-like_sf"/>
</dbReference>
<dbReference type="PRINTS" id="PR00409">
    <property type="entry name" value="PHDIOXRDTASE"/>
</dbReference>
<dbReference type="CDD" id="cd00207">
    <property type="entry name" value="fer2"/>
    <property type="match status" value="1"/>
</dbReference>
<dbReference type="RefSeq" id="WP_310222591.1">
    <property type="nucleotide sequence ID" value="NZ_JAVDWV010000004.1"/>
</dbReference>
<reference evidence="9 10" key="1">
    <citation type="submission" date="2023-07" db="EMBL/GenBank/DDBJ databases">
        <title>Sorghum-associated microbial communities from plants grown in Nebraska, USA.</title>
        <authorList>
            <person name="Schachtman D."/>
        </authorList>
    </citation>
    <scope>NUCLEOTIDE SEQUENCE [LARGE SCALE GENOMIC DNA]</scope>
    <source>
        <strain evidence="9 10">4256</strain>
    </source>
</reference>
<evidence type="ECO:0000259" key="7">
    <source>
        <dbReference type="PROSITE" id="PS51085"/>
    </source>
</evidence>
<dbReference type="Proteomes" id="UP001267638">
    <property type="component" value="Unassembled WGS sequence"/>
</dbReference>
<dbReference type="SUPFAM" id="SSF63380">
    <property type="entry name" value="Riboflavin synthase domain-like"/>
    <property type="match status" value="1"/>
</dbReference>
<evidence type="ECO:0000313" key="10">
    <source>
        <dbReference type="Proteomes" id="UP001267638"/>
    </source>
</evidence>
<evidence type="ECO:0000256" key="3">
    <source>
        <dbReference type="ARBA" id="ARBA00022723"/>
    </source>
</evidence>
<dbReference type="SUPFAM" id="SSF52343">
    <property type="entry name" value="Ferredoxin reductase-like, C-terminal NADP-linked domain"/>
    <property type="match status" value="1"/>
</dbReference>
<dbReference type="InterPro" id="IPR001433">
    <property type="entry name" value="OxRdtase_FAD/NAD-bd"/>
</dbReference>
<evidence type="ECO:0000313" key="9">
    <source>
        <dbReference type="EMBL" id="MDR7154360.1"/>
    </source>
</evidence>
<dbReference type="PROSITE" id="PS51085">
    <property type="entry name" value="2FE2S_FER_2"/>
    <property type="match status" value="1"/>
</dbReference>
<dbReference type="Pfam" id="PF00175">
    <property type="entry name" value="NAD_binding_1"/>
    <property type="match status" value="1"/>
</dbReference>
<dbReference type="PANTHER" id="PTHR47354">
    <property type="entry name" value="NADH OXIDOREDUCTASE HCR"/>
    <property type="match status" value="1"/>
</dbReference>
<keyword evidence="3" id="KW-0479">Metal-binding</keyword>
<keyword evidence="4 9" id="KW-0560">Oxidoreductase</keyword>
<evidence type="ECO:0000259" key="8">
    <source>
        <dbReference type="PROSITE" id="PS51384"/>
    </source>
</evidence>
<comment type="caution">
    <text evidence="9">The sequence shown here is derived from an EMBL/GenBank/DDBJ whole genome shotgun (WGS) entry which is preliminary data.</text>
</comment>
<accession>A0ABU1WYH5</accession>
<dbReference type="InterPro" id="IPR050415">
    <property type="entry name" value="MRET"/>
</dbReference>
<dbReference type="Gene3D" id="3.10.20.30">
    <property type="match status" value="1"/>
</dbReference>
<feature type="domain" description="2Fe-2S ferredoxin-type" evidence="7">
    <location>
        <begin position="234"/>
        <end position="319"/>
    </location>
</feature>
<name>A0ABU1WYH5_SPHXE</name>
<dbReference type="InterPro" id="IPR017938">
    <property type="entry name" value="Riboflavin_synthase-like_b-brl"/>
</dbReference>
<dbReference type="SUPFAM" id="SSF54292">
    <property type="entry name" value="2Fe-2S ferredoxin-like"/>
    <property type="match status" value="1"/>
</dbReference>
<dbReference type="InterPro" id="IPR017927">
    <property type="entry name" value="FAD-bd_FR_type"/>
</dbReference>
<evidence type="ECO:0000256" key="4">
    <source>
        <dbReference type="ARBA" id="ARBA00023002"/>
    </source>
</evidence>
<keyword evidence="5" id="KW-0408">Iron</keyword>
<sequence>MTGDWLELRVAARREEALDIISLRLVDAQGRELPSFAAGAHIDLELPGGLVRQYSLCSAAGRDGYEIAILRDPASRGGSVAAHALTVGQMVRASSPRNHFPVAPGATHSILLAGGIGITPLLCMAETLALAGDSFVMHYCTRSADRTAFRTRIAQAHFADSVHFHYDDGPEDQRFSTAQILVEPQPGAHLYICGPAGFIDHVLNTAHLAGWPPTQVHREYFATGASTDTANGAFMLKLASNGQTIHVPAHMSAAQALEASGIVIPLSCEQGICGACLTRVIEGEPDHRDLFLTDAEHAANNQFTPCCSRAKSAALVIDL</sequence>
<evidence type="ECO:0000256" key="2">
    <source>
        <dbReference type="ARBA" id="ARBA00022714"/>
    </source>
</evidence>
<dbReference type="Gene3D" id="3.40.50.80">
    <property type="entry name" value="Nucleotide-binding domain of ferredoxin-NADP reductase (FNR) module"/>
    <property type="match status" value="1"/>
</dbReference>
<dbReference type="CDD" id="cd06185">
    <property type="entry name" value="PDR_like"/>
    <property type="match status" value="1"/>
</dbReference>
<feature type="domain" description="FAD-binding FR-type" evidence="8">
    <location>
        <begin position="3"/>
        <end position="103"/>
    </location>
</feature>
<keyword evidence="10" id="KW-1185">Reference proteome</keyword>
<dbReference type="InterPro" id="IPR001041">
    <property type="entry name" value="2Fe-2S_ferredoxin-type"/>
</dbReference>
<dbReference type="PANTHER" id="PTHR47354:SF1">
    <property type="entry name" value="CARNITINE MONOOXYGENASE REDUCTASE SUBUNIT"/>
    <property type="match status" value="1"/>
</dbReference>
<keyword evidence="1" id="KW-0285">Flavoprotein</keyword>
<dbReference type="InterPro" id="IPR006058">
    <property type="entry name" value="2Fe2S_fd_BS"/>
</dbReference>
<keyword evidence="2" id="KW-0001">2Fe-2S</keyword>
<dbReference type="PROSITE" id="PS00197">
    <property type="entry name" value="2FE2S_FER_1"/>
    <property type="match status" value="1"/>
</dbReference>
<evidence type="ECO:0000256" key="1">
    <source>
        <dbReference type="ARBA" id="ARBA00022630"/>
    </source>
</evidence>
<protein>
    <submittedName>
        <fullName evidence="9">Vanillate O-demethylase ferredoxin subunit</fullName>
        <ecNumber evidence="9">1.14.13.82</ecNumber>
    </submittedName>
</protein>
<dbReference type="InterPro" id="IPR039261">
    <property type="entry name" value="FNR_nucleotide-bd"/>
</dbReference>
<gene>
    <name evidence="9" type="ORF">J2W40_001172</name>
</gene>
<evidence type="ECO:0000256" key="5">
    <source>
        <dbReference type="ARBA" id="ARBA00023004"/>
    </source>
</evidence>
<dbReference type="EMBL" id="JAVDWV010000004">
    <property type="protein sequence ID" value="MDR7154360.1"/>
    <property type="molecule type" value="Genomic_DNA"/>
</dbReference>
<proteinExistence type="predicted"/>
<dbReference type="GO" id="GO:0018489">
    <property type="term" value="F:vanillate monooxygenase activity"/>
    <property type="evidence" value="ECO:0007669"/>
    <property type="project" value="UniProtKB-EC"/>
</dbReference>
<organism evidence="9 10">
    <name type="scientific">Sphingobium xenophagum</name>
    <dbReference type="NCBI Taxonomy" id="121428"/>
    <lineage>
        <taxon>Bacteria</taxon>
        <taxon>Pseudomonadati</taxon>
        <taxon>Pseudomonadota</taxon>
        <taxon>Alphaproteobacteria</taxon>
        <taxon>Sphingomonadales</taxon>
        <taxon>Sphingomonadaceae</taxon>
        <taxon>Sphingobium</taxon>
    </lineage>
</organism>
<dbReference type="Gene3D" id="2.40.30.10">
    <property type="entry name" value="Translation factors"/>
    <property type="match status" value="1"/>
</dbReference>
<dbReference type="PROSITE" id="PS51384">
    <property type="entry name" value="FAD_FR"/>
    <property type="match status" value="1"/>
</dbReference>
<keyword evidence="6" id="KW-0411">Iron-sulfur</keyword>
<evidence type="ECO:0000256" key="6">
    <source>
        <dbReference type="ARBA" id="ARBA00023014"/>
    </source>
</evidence>
<dbReference type="EC" id="1.14.13.82" evidence="9"/>